<dbReference type="NCBIfam" id="TIGR01263">
    <property type="entry name" value="4HPPD"/>
    <property type="match status" value="1"/>
</dbReference>
<dbReference type="GO" id="GO:0005737">
    <property type="term" value="C:cytoplasm"/>
    <property type="evidence" value="ECO:0007669"/>
    <property type="project" value="UniProtKB-SubCell"/>
</dbReference>
<evidence type="ECO:0000256" key="1">
    <source>
        <dbReference type="ARBA" id="ARBA00004496"/>
    </source>
</evidence>
<comment type="caution">
    <text evidence="17">The sequence shown here is derived from an EMBL/GenBank/DDBJ whole genome shotgun (WGS) entry which is preliminary data.</text>
</comment>
<dbReference type="PANTHER" id="PTHR11959:SF1">
    <property type="entry name" value="4-HYDROXYPHENYLPYRUVATE DIOXYGENASE"/>
    <property type="match status" value="1"/>
</dbReference>
<evidence type="ECO:0000256" key="5">
    <source>
        <dbReference type="ARBA" id="ARBA00022490"/>
    </source>
</evidence>
<dbReference type="InterPro" id="IPR005956">
    <property type="entry name" value="4OHPhenylPyrv_dOase"/>
</dbReference>
<dbReference type="InterPro" id="IPR041735">
    <property type="entry name" value="4OHPhenylPyrv_dOase_C"/>
</dbReference>
<feature type="domain" description="VOC" evidence="16">
    <location>
        <begin position="217"/>
        <end position="378"/>
    </location>
</feature>
<keyword evidence="11 15" id="KW-0408">Iron</keyword>
<dbReference type="InterPro" id="IPR029068">
    <property type="entry name" value="Glyas_Bleomycin-R_OHBP_Dase"/>
</dbReference>
<evidence type="ECO:0000256" key="3">
    <source>
        <dbReference type="ARBA" id="ARBA00005877"/>
    </source>
</evidence>
<reference evidence="17" key="1">
    <citation type="submission" date="2022-04" db="EMBL/GenBank/DDBJ databases">
        <title>A functionally conserved STORR gene fusion in Papaver species that diverged 16.8 million years ago.</title>
        <authorList>
            <person name="Catania T."/>
        </authorList>
    </citation>
    <scope>NUCLEOTIDE SEQUENCE</scope>
    <source>
        <strain evidence="17">S-188037</strain>
    </source>
</reference>
<organism evidence="17 18">
    <name type="scientific">Papaver atlanticum</name>
    <dbReference type="NCBI Taxonomy" id="357466"/>
    <lineage>
        <taxon>Eukaryota</taxon>
        <taxon>Viridiplantae</taxon>
        <taxon>Streptophyta</taxon>
        <taxon>Embryophyta</taxon>
        <taxon>Tracheophyta</taxon>
        <taxon>Spermatophyta</taxon>
        <taxon>Magnoliopsida</taxon>
        <taxon>Ranunculales</taxon>
        <taxon>Papaveraceae</taxon>
        <taxon>Papaveroideae</taxon>
        <taxon>Papaver</taxon>
    </lineage>
</organism>
<keyword evidence="5" id="KW-0963">Cytoplasm</keyword>
<comment type="pathway">
    <text evidence="2">Amino-acid degradation; L-phenylalanine degradation; acetoacetate and fumarate from L-phenylalanine: step 3/6.</text>
</comment>
<evidence type="ECO:0000256" key="4">
    <source>
        <dbReference type="ARBA" id="ARBA00018452"/>
    </source>
</evidence>
<evidence type="ECO:0000256" key="10">
    <source>
        <dbReference type="ARBA" id="ARBA00023002"/>
    </source>
</evidence>
<dbReference type="CDD" id="cd07250">
    <property type="entry name" value="HPPD_C_like"/>
    <property type="match status" value="1"/>
</dbReference>
<dbReference type="PIRSF" id="PIRSF009283">
    <property type="entry name" value="HPP_dOase"/>
    <property type="match status" value="1"/>
</dbReference>
<accession>A0AAD4TAT5</accession>
<dbReference type="InterPro" id="IPR004360">
    <property type="entry name" value="Glyas_Fos-R_dOase_dom"/>
</dbReference>
<evidence type="ECO:0000256" key="8">
    <source>
        <dbReference type="ARBA" id="ARBA00022878"/>
    </source>
</evidence>
<name>A0AAD4TAT5_9MAGN</name>
<dbReference type="InterPro" id="IPR041736">
    <property type="entry name" value="4OHPhenylPyrv_dOase_N"/>
</dbReference>
<evidence type="ECO:0000256" key="11">
    <source>
        <dbReference type="ARBA" id="ARBA00023004"/>
    </source>
</evidence>
<dbReference type="EMBL" id="JAJJMB010003672">
    <property type="protein sequence ID" value="KAI3946365.1"/>
    <property type="molecule type" value="Genomic_DNA"/>
</dbReference>
<evidence type="ECO:0000256" key="7">
    <source>
        <dbReference type="ARBA" id="ARBA00022737"/>
    </source>
</evidence>
<keyword evidence="10" id="KW-0560">Oxidoreductase</keyword>
<comment type="cofactor">
    <cofactor evidence="15">
        <name>Fe cation</name>
        <dbReference type="ChEBI" id="CHEBI:24875"/>
    </cofactor>
    <text evidence="15">Binds 1 Fe cation per subunit.</text>
</comment>
<dbReference type="CDD" id="cd08342">
    <property type="entry name" value="HPPD_N_like"/>
    <property type="match status" value="1"/>
</dbReference>
<comment type="subcellular location">
    <subcellularLocation>
        <location evidence="1">Cytoplasm</location>
    </subcellularLocation>
</comment>
<dbReference type="GO" id="GO:0003868">
    <property type="term" value="F:4-hydroxyphenylpyruvate dioxygenase activity"/>
    <property type="evidence" value="ECO:0007669"/>
    <property type="project" value="InterPro"/>
</dbReference>
<dbReference type="GO" id="GO:0046872">
    <property type="term" value="F:metal ion binding"/>
    <property type="evidence" value="ECO:0007669"/>
    <property type="project" value="UniProtKB-KW"/>
</dbReference>
<evidence type="ECO:0000256" key="9">
    <source>
        <dbReference type="ARBA" id="ARBA00022964"/>
    </source>
</evidence>
<feature type="binding site" evidence="15">
    <location>
        <position position="389"/>
    </location>
    <ligand>
        <name>Fe cation</name>
        <dbReference type="ChEBI" id="CHEBI:24875"/>
    </ligand>
</feature>
<feature type="domain" description="VOC" evidence="16">
    <location>
        <begin position="41"/>
        <end position="186"/>
    </location>
</feature>
<evidence type="ECO:0000313" key="17">
    <source>
        <dbReference type="EMBL" id="KAI3946365.1"/>
    </source>
</evidence>
<dbReference type="GO" id="GO:0006559">
    <property type="term" value="P:L-phenylalanine catabolic process"/>
    <property type="evidence" value="ECO:0007669"/>
    <property type="project" value="UniProtKB-KW"/>
</dbReference>
<sequence length="435" mass="47999">MDMQQKQHNNHGDDSSLEFKLVGHANFVRTNPKSDRFGVKKFHHIEFWCGDATSNARRFSFGLGMPIVAKSDLSTGNMVHVSYLLQSGDLNLVFTAPYSPSIGENPIGTTTASIPTFNHCAARSFSASHGFGVRAIAIEVDDAESAFNTSISYGAKASSPLMEIGNGVLISEVELYGDVVLRYISFKNSDSNMVFLPSFKSIEDSSSKSSDDFGFRRVDHVAGNVWNMAEVVNHVKKFMGFHEFAQFTADDIRGTNQSGLNSVALANNEESVLLNITEPVYGTERKSQVQTFLEHNEGEGVQHLALGTYDIFKTLEEMQKRTSFGFEFMPPPPPTYYKHLNSRIGDGVLSDEEIKKCEKLGILVDKDDQGVLLQIFTKPVGDRPTIFLEIIQRVGCMVEDAEGNTVQKGGCGGFGKGNFAALFKSIEEYEKTFNP</sequence>
<comment type="similarity">
    <text evidence="3 14">Belongs to the 4HPPD family.</text>
</comment>
<evidence type="ECO:0000259" key="16">
    <source>
        <dbReference type="PROSITE" id="PS51819"/>
    </source>
</evidence>
<evidence type="ECO:0000256" key="6">
    <source>
        <dbReference type="ARBA" id="ARBA00022723"/>
    </source>
</evidence>
<feature type="binding site" evidence="15">
    <location>
        <position position="220"/>
    </location>
    <ligand>
        <name>Fe cation</name>
        <dbReference type="ChEBI" id="CHEBI:24875"/>
    </ligand>
</feature>
<dbReference type="PANTHER" id="PTHR11959">
    <property type="entry name" value="4-HYDROXYPHENYLPYRUVATE DIOXYGENASE"/>
    <property type="match status" value="1"/>
</dbReference>
<evidence type="ECO:0000256" key="2">
    <source>
        <dbReference type="ARBA" id="ARBA00005162"/>
    </source>
</evidence>
<dbReference type="InterPro" id="IPR037523">
    <property type="entry name" value="VOC_core"/>
</dbReference>
<dbReference type="Proteomes" id="UP001202328">
    <property type="component" value="Unassembled WGS sequence"/>
</dbReference>
<keyword evidence="8" id="KW-0828">Tyrosine catabolism</keyword>
<evidence type="ECO:0000256" key="14">
    <source>
        <dbReference type="PIRNR" id="PIRNR009283"/>
    </source>
</evidence>
<dbReference type="FunFam" id="3.10.180.10:FF:000025">
    <property type="entry name" value="4-hydroxyphenylpyruvate dioxygenase"/>
    <property type="match status" value="1"/>
</dbReference>
<dbReference type="Pfam" id="PF00903">
    <property type="entry name" value="Glyoxalase"/>
    <property type="match status" value="1"/>
</dbReference>
<keyword evidence="7" id="KW-0677">Repeat</keyword>
<dbReference type="Gene3D" id="3.10.180.10">
    <property type="entry name" value="2,3-Dihydroxybiphenyl 1,2-Dioxygenase, domain 1"/>
    <property type="match status" value="2"/>
</dbReference>
<evidence type="ECO:0000313" key="18">
    <source>
        <dbReference type="Proteomes" id="UP001202328"/>
    </source>
</evidence>
<evidence type="ECO:0000256" key="13">
    <source>
        <dbReference type="ARBA" id="ARBA00060694"/>
    </source>
</evidence>
<dbReference type="FunFam" id="3.10.180.10:FF:000013">
    <property type="entry name" value="4-hydroxyphenylpyruvate dioxygenase"/>
    <property type="match status" value="1"/>
</dbReference>
<evidence type="ECO:0000256" key="15">
    <source>
        <dbReference type="PIRSR" id="PIRSR009283-1"/>
    </source>
</evidence>
<dbReference type="SUPFAM" id="SSF54593">
    <property type="entry name" value="Glyoxalase/Bleomycin resistance protein/Dihydroxybiphenyl dioxygenase"/>
    <property type="match status" value="1"/>
</dbReference>
<keyword evidence="9" id="KW-0223">Dioxygenase</keyword>
<comment type="pathway">
    <text evidence="13">Cofactor biosynthesis; prenylquinone biosynthesis.</text>
</comment>
<protein>
    <recommendedName>
        <fullName evidence="4 14">4-hydroxyphenylpyruvate dioxygenase</fullName>
    </recommendedName>
</protein>
<gene>
    <name evidence="17" type="ORF">MKW98_010489</name>
</gene>
<keyword evidence="6 15" id="KW-0479">Metal-binding</keyword>
<dbReference type="PROSITE" id="PS51819">
    <property type="entry name" value="VOC"/>
    <property type="match status" value="2"/>
</dbReference>
<keyword evidence="18" id="KW-1185">Reference proteome</keyword>
<evidence type="ECO:0000256" key="12">
    <source>
        <dbReference type="ARBA" id="ARBA00023232"/>
    </source>
</evidence>
<keyword evidence="12" id="KW-0585">Phenylalanine catabolism</keyword>
<dbReference type="AlphaFoldDB" id="A0AAD4TAT5"/>
<proteinExistence type="inferred from homology"/>
<dbReference type="GO" id="GO:0006572">
    <property type="term" value="P:L-tyrosine catabolic process"/>
    <property type="evidence" value="ECO:0007669"/>
    <property type="project" value="UniProtKB-KW"/>
</dbReference>
<feature type="binding site" evidence="15">
    <location>
        <position position="303"/>
    </location>
    <ligand>
        <name>Fe cation</name>
        <dbReference type="ChEBI" id="CHEBI:24875"/>
    </ligand>
</feature>